<dbReference type="PANTHER" id="PTHR10196">
    <property type="entry name" value="SUGAR KINASE"/>
    <property type="match status" value="1"/>
</dbReference>
<gene>
    <name evidence="12" type="ORF">CEP52_007493</name>
</gene>
<keyword evidence="4 9" id="KW-0808">Transferase</keyword>
<evidence type="ECO:0000256" key="9">
    <source>
        <dbReference type="RuleBase" id="RU003733"/>
    </source>
</evidence>
<comment type="pathway">
    <text evidence="1">Polyol metabolism; glycerol degradation via glycerol kinase pathway; sn-glycerol 3-phosphate from glycerol: step 1/1.</text>
</comment>
<dbReference type="AlphaFoldDB" id="A0A428TMI5"/>
<evidence type="ECO:0000256" key="3">
    <source>
        <dbReference type="ARBA" id="ARBA00012099"/>
    </source>
</evidence>
<evidence type="ECO:0000256" key="6">
    <source>
        <dbReference type="ARBA" id="ARBA00022777"/>
    </source>
</evidence>
<dbReference type="Pfam" id="PF00370">
    <property type="entry name" value="FGGY_N"/>
    <property type="match status" value="1"/>
</dbReference>
<feature type="domain" description="Carbohydrate kinase FGGY C-terminal" evidence="11">
    <location>
        <begin position="75"/>
        <end position="265"/>
    </location>
</feature>
<name>A0A428TMI5_9HYPO</name>
<dbReference type="GO" id="GO:0005524">
    <property type="term" value="F:ATP binding"/>
    <property type="evidence" value="ECO:0007669"/>
    <property type="project" value="UniProtKB-KW"/>
</dbReference>
<dbReference type="Gene3D" id="3.30.420.40">
    <property type="match status" value="2"/>
</dbReference>
<comment type="caution">
    <text evidence="12">The sequence shown here is derived from an EMBL/GenBank/DDBJ whole genome shotgun (WGS) entry which is preliminary data.</text>
</comment>
<dbReference type="GO" id="GO:0004370">
    <property type="term" value="F:glycerol kinase activity"/>
    <property type="evidence" value="ECO:0007669"/>
    <property type="project" value="UniProtKB-EC"/>
</dbReference>
<dbReference type="InterPro" id="IPR018484">
    <property type="entry name" value="FGGY_N"/>
</dbReference>
<evidence type="ECO:0000259" key="11">
    <source>
        <dbReference type="Pfam" id="PF02782"/>
    </source>
</evidence>
<keyword evidence="13" id="KW-1185">Reference proteome</keyword>
<dbReference type="GO" id="GO:0019563">
    <property type="term" value="P:glycerol catabolic process"/>
    <property type="evidence" value="ECO:0007669"/>
    <property type="project" value="UniProtKB-UniPathway"/>
</dbReference>
<dbReference type="Pfam" id="PF02782">
    <property type="entry name" value="FGGY_C"/>
    <property type="match status" value="1"/>
</dbReference>
<keyword evidence="6 9" id="KW-0418">Kinase</keyword>
<evidence type="ECO:0000256" key="1">
    <source>
        <dbReference type="ARBA" id="ARBA00005190"/>
    </source>
</evidence>
<keyword evidence="7" id="KW-0067">ATP-binding</keyword>
<comment type="similarity">
    <text evidence="2 9">Belongs to the FGGY kinase family.</text>
</comment>
<protein>
    <recommendedName>
        <fullName evidence="3">glycerol kinase</fullName>
        <ecNumber evidence="3">2.7.1.30</ecNumber>
    </recommendedName>
    <alternativeName>
        <fullName evidence="8">ATP:glycerol 3-phosphotransferase</fullName>
    </alternativeName>
</protein>
<dbReference type="EC" id="2.7.1.30" evidence="3"/>
<accession>A0A428TMI5</accession>
<dbReference type="GO" id="GO:0005739">
    <property type="term" value="C:mitochondrion"/>
    <property type="evidence" value="ECO:0007669"/>
    <property type="project" value="TreeGrafter"/>
</dbReference>
<organism evidence="12 13">
    <name type="scientific">Fusarium oligoseptatum</name>
    <dbReference type="NCBI Taxonomy" id="2604345"/>
    <lineage>
        <taxon>Eukaryota</taxon>
        <taxon>Fungi</taxon>
        <taxon>Dikarya</taxon>
        <taxon>Ascomycota</taxon>
        <taxon>Pezizomycotina</taxon>
        <taxon>Sordariomycetes</taxon>
        <taxon>Hypocreomycetidae</taxon>
        <taxon>Hypocreales</taxon>
        <taxon>Nectriaceae</taxon>
        <taxon>Fusarium</taxon>
        <taxon>Fusarium solani species complex</taxon>
    </lineage>
</organism>
<dbReference type="InterPro" id="IPR018485">
    <property type="entry name" value="FGGY_C"/>
</dbReference>
<feature type="domain" description="Carbohydrate kinase FGGY N-terminal" evidence="10">
    <location>
        <begin position="1"/>
        <end position="65"/>
    </location>
</feature>
<dbReference type="InterPro" id="IPR018483">
    <property type="entry name" value="Carb_kinase_FGGY_CS"/>
</dbReference>
<dbReference type="SUPFAM" id="SSF53067">
    <property type="entry name" value="Actin-like ATPase domain"/>
    <property type="match status" value="2"/>
</dbReference>
<evidence type="ECO:0000256" key="8">
    <source>
        <dbReference type="ARBA" id="ARBA00043149"/>
    </source>
</evidence>
<dbReference type="STRING" id="1325735.A0A428TMI5"/>
<evidence type="ECO:0000256" key="2">
    <source>
        <dbReference type="ARBA" id="ARBA00009156"/>
    </source>
</evidence>
<proteinExistence type="inferred from homology"/>
<dbReference type="InterPro" id="IPR043129">
    <property type="entry name" value="ATPase_NBD"/>
</dbReference>
<evidence type="ECO:0000313" key="13">
    <source>
        <dbReference type="Proteomes" id="UP000287144"/>
    </source>
</evidence>
<evidence type="ECO:0000313" key="12">
    <source>
        <dbReference type="EMBL" id="RSM03211.1"/>
    </source>
</evidence>
<evidence type="ECO:0000256" key="4">
    <source>
        <dbReference type="ARBA" id="ARBA00022679"/>
    </source>
</evidence>
<dbReference type="GO" id="GO:0006641">
    <property type="term" value="P:triglyceride metabolic process"/>
    <property type="evidence" value="ECO:0007669"/>
    <property type="project" value="TreeGrafter"/>
</dbReference>
<dbReference type="EMBL" id="NKCK01000069">
    <property type="protein sequence ID" value="RSM03211.1"/>
    <property type="molecule type" value="Genomic_DNA"/>
</dbReference>
<sequence>MFMNLKTLDYDDDLLKFFDIDRNKLGLPKIVPSSHPTAFGTLARGPLKGTPIAGCLGDQSSALVGQCGFSPGQAKNTYGTGCFLLYNVGHEPVISKTGLLATVAYDFGRGRKPVYALEGSIAVAGSGVKFLQNNLGIIKAASEVDSVAQSVPDNGGVVFVTAFSGLFAPYWIDDAKGTLFGVTQHTKKGHIVRATLEATCHQTAAILDAMASDSGHALDILAVDGGLSNSDLCMQTQADLSGVPVDRPAMRETTALGAAIAAGLATGVWNELEELHEVNRKGRKVFKPQLDIKDRSRMRKRWERAVDMSKGWLKDDGDE</sequence>
<dbReference type="Proteomes" id="UP000287144">
    <property type="component" value="Unassembled WGS sequence"/>
</dbReference>
<dbReference type="PROSITE" id="PS00445">
    <property type="entry name" value="FGGY_KINASES_2"/>
    <property type="match status" value="1"/>
</dbReference>
<evidence type="ECO:0000259" key="10">
    <source>
        <dbReference type="Pfam" id="PF00370"/>
    </source>
</evidence>
<evidence type="ECO:0000256" key="7">
    <source>
        <dbReference type="ARBA" id="ARBA00022840"/>
    </source>
</evidence>
<dbReference type="FunFam" id="3.30.420.40:FF:000085">
    <property type="entry name" value="Glycerol kinase 2"/>
    <property type="match status" value="1"/>
</dbReference>
<dbReference type="PANTHER" id="PTHR10196:SF69">
    <property type="entry name" value="GLYCEROL KINASE"/>
    <property type="match status" value="1"/>
</dbReference>
<dbReference type="GO" id="GO:0046167">
    <property type="term" value="P:glycerol-3-phosphate biosynthetic process"/>
    <property type="evidence" value="ECO:0007669"/>
    <property type="project" value="TreeGrafter"/>
</dbReference>
<evidence type="ECO:0000256" key="5">
    <source>
        <dbReference type="ARBA" id="ARBA00022741"/>
    </source>
</evidence>
<keyword evidence="5" id="KW-0547">Nucleotide-binding</keyword>
<reference evidence="12 13" key="1">
    <citation type="submission" date="2017-06" db="EMBL/GenBank/DDBJ databases">
        <title>Comparative genomic analysis of Ambrosia Fusariam Clade fungi.</title>
        <authorList>
            <person name="Stajich J.E."/>
            <person name="Carrillo J."/>
            <person name="Kijimoto T."/>
            <person name="Eskalen A."/>
            <person name="O'Donnell K."/>
            <person name="Kasson M."/>
        </authorList>
    </citation>
    <scope>NUCLEOTIDE SEQUENCE [LARGE SCALE GENOMIC DNA]</scope>
    <source>
        <strain evidence="12 13">NRRL62579</strain>
    </source>
</reference>
<dbReference type="UniPathway" id="UPA00618">
    <property type="reaction ID" value="UER00672"/>
</dbReference>